<keyword evidence="4 6" id="KW-1133">Transmembrane helix</keyword>
<gene>
    <name evidence="8" type="ORF">B5P45_26940</name>
</gene>
<feature type="transmembrane region" description="Helical" evidence="6">
    <location>
        <begin position="116"/>
        <end position="134"/>
    </location>
</feature>
<dbReference type="GO" id="GO:0005886">
    <property type="term" value="C:plasma membrane"/>
    <property type="evidence" value="ECO:0007669"/>
    <property type="project" value="UniProtKB-SubCell"/>
</dbReference>
<proteinExistence type="predicted"/>
<dbReference type="InterPro" id="IPR050189">
    <property type="entry name" value="MFS_Efflux_Transporters"/>
</dbReference>
<evidence type="ECO:0000313" key="8">
    <source>
        <dbReference type="EMBL" id="PIO41767.1"/>
    </source>
</evidence>
<feature type="domain" description="Major facilitator superfamily (MFS) profile" evidence="7">
    <location>
        <begin position="19"/>
        <end position="395"/>
    </location>
</feature>
<feature type="transmembrane region" description="Helical" evidence="6">
    <location>
        <begin position="87"/>
        <end position="110"/>
    </location>
</feature>
<dbReference type="PROSITE" id="PS50850">
    <property type="entry name" value="MFS"/>
    <property type="match status" value="1"/>
</dbReference>
<dbReference type="RefSeq" id="WP_100001885.1">
    <property type="nucleotide sequence ID" value="NZ_CP017941.1"/>
</dbReference>
<reference evidence="9" key="1">
    <citation type="journal article" date="2017" name="Int J Environ Stud">
        <title>Does the Miocene-Pliocene relict legume Oxytropis triphylla form nitrogen-fixing nodules with a combination of bacterial strains?</title>
        <authorList>
            <person name="Safronova V."/>
            <person name="Belimov A."/>
            <person name="Sazanova A."/>
            <person name="Kuznetsova I."/>
            <person name="Popova J."/>
            <person name="Andronov E."/>
            <person name="Verkhozina A."/>
            <person name="Tikhonovich I."/>
        </authorList>
    </citation>
    <scope>NUCLEOTIDE SEQUENCE [LARGE SCALE GENOMIC DNA]</scope>
    <source>
        <strain evidence="9">Tri-38</strain>
    </source>
</reference>
<feature type="transmembrane region" description="Helical" evidence="6">
    <location>
        <begin position="342"/>
        <end position="364"/>
    </location>
</feature>
<evidence type="ECO:0000256" key="3">
    <source>
        <dbReference type="ARBA" id="ARBA00022692"/>
    </source>
</evidence>
<dbReference type="CDD" id="cd17324">
    <property type="entry name" value="MFS_NepI_like"/>
    <property type="match status" value="1"/>
</dbReference>
<dbReference type="PANTHER" id="PTHR43124:SF5">
    <property type="entry name" value="PURINE RIBONUCLEOSIDE EFFLUX PUMP NEPI"/>
    <property type="match status" value="1"/>
</dbReference>
<keyword evidence="9" id="KW-1185">Reference proteome</keyword>
<evidence type="ECO:0000256" key="5">
    <source>
        <dbReference type="ARBA" id="ARBA00023136"/>
    </source>
</evidence>
<feature type="transmembrane region" description="Helical" evidence="6">
    <location>
        <begin position="60"/>
        <end position="80"/>
    </location>
</feature>
<evidence type="ECO:0000313" key="9">
    <source>
        <dbReference type="Proteomes" id="UP000232163"/>
    </source>
</evidence>
<dbReference type="OrthoDB" id="9812189at2"/>
<dbReference type="InterPro" id="IPR011701">
    <property type="entry name" value="MFS"/>
</dbReference>
<evidence type="ECO:0000259" key="7">
    <source>
        <dbReference type="PROSITE" id="PS50850"/>
    </source>
</evidence>
<dbReference type="Proteomes" id="UP000232163">
    <property type="component" value="Unassembled WGS sequence"/>
</dbReference>
<keyword evidence="2" id="KW-1003">Cell membrane</keyword>
<comment type="subcellular location">
    <subcellularLocation>
        <location evidence="1">Cell membrane</location>
        <topology evidence="1">Multi-pass membrane protein</topology>
    </subcellularLocation>
</comment>
<evidence type="ECO:0000256" key="1">
    <source>
        <dbReference type="ARBA" id="ARBA00004651"/>
    </source>
</evidence>
<keyword evidence="5 6" id="KW-0472">Membrane</keyword>
<protein>
    <submittedName>
        <fullName evidence="8">MFS transporter</fullName>
    </submittedName>
</protein>
<dbReference type="InterPro" id="IPR036259">
    <property type="entry name" value="MFS_trans_sf"/>
</dbReference>
<sequence length="409" mass="42165">MTHATAVATTESAPDSASWSAVLALSLCVATLIASEFMPVSLLTPIASDLYLTEGQAGQAIAISGIFAVATSLFVAAFTSKLDRRQLLLWLTALMLISGVVTAFAPNYAVLMAGRAFVGVVIGGFWSMSAATVMRLVPAADVPRGLAILNGGNALAATIAAPLGSFLGQYIGWRGAFFSVVPLAAITFVWLLATLPSMPSRTRANPLASFQVLRRPGVPIGMAAAALFFIGQFALFTYLRPFLETVTLVNVSGLSLLLLAMGVSGLLGTLLIGSVLRTRLYQALIAMPVMMAALAIGLVVFGSSLGTTAGLLALWGLIGTAAPVGWWSWLSEALPDDAEAGGGLMVAVVQLAITAGAASGGLLFDNGGYQIAFGFGAIVLFTCAIAAVVLARHDRSRAATPTSSREHLS</sequence>
<dbReference type="Pfam" id="PF07690">
    <property type="entry name" value="MFS_1"/>
    <property type="match status" value="1"/>
</dbReference>
<evidence type="ECO:0000256" key="4">
    <source>
        <dbReference type="ARBA" id="ARBA00022989"/>
    </source>
</evidence>
<feature type="transmembrane region" description="Helical" evidence="6">
    <location>
        <begin position="173"/>
        <end position="195"/>
    </location>
</feature>
<dbReference type="PANTHER" id="PTHR43124">
    <property type="entry name" value="PURINE EFFLUX PUMP PBUE"/>
    <property type="match status" value="1"/>
</dbReference>
<feature type="transmembrane region" description="Helical" evidence="6">
    <location>
        <begin position="216"/>
        <end position="239"/>
    </location>
</feature>
<feature type="transmembrane region" description="Helical" evidence="6">
    <location>
        <begin position="251"/>
        <end position="272"/>
    </location>
</feature>
<evidence type="ECO:0000256" key="2">
    <source>
        <dbReference type="ARBA" id="ARBA00022475"/>
    </source>
</evidence>
<dbReference type="GO" id="GO:0022857">
    <property type="term" value="F:transmembrane transporter activity"/>
    <property type="evidence" value="ECO:0007669"/>
    <property type="project" value="InterPro"/>
</dbReference>
<dbReference type="Gene3D" id="1.20.1250.20">
    <property type="entry name" value="MFS general substrate transporter like domains"/>
    <property type="match status" value="1"/>
</dbReference>
<keyword evidence="3 6" id="KW-0812">Transmembrane</keyword>
<feature type="transmembrane region" description="Helical" evidence="6">
    <location>
        <begin position="370"/>
        <end position="391"/>
    </location>
</feature>
<dbReference type="KEGG" id="pht:BLM14_20985"/>
<accession>A0A2N9VQJ9</accession>
<dbReference type="EMBL" id="MZMT01000056">
    <property type="protein sequence ID" value="PIO41767.1"/>
    <property type="molecule type" value="Genomic_DNA"/>
</dbReference>
<feature type="transmembrane region" description="Helical" evidence="6">
    <location>
        <begin position="311"/>
        <end position="330"/>
    </location>
</feature>
<feature type="transmembrane region" description="Helical" evidence="6">
    <location>
        <begin position="21"/>
        <end position="40"/>
    </location>
</feature>
<dbReference type="AlphaFoldDB" id="A0A2N9VQJ9"/>
<feature type="transmembrane region" description="Helical" evidence="6">
    <location>
        <begin position="284"/>
        <end position="305"/>
    </location>
</feature>
<name>A0A2N9VQJ9_9HYPH</name>
<comment type="caution">
    <text evidence="8">The sequence shown here is derived from an EMBL/GenBank/DDBJ whole genome shotgun (WGS) entry which is preliminary data.</text>
</comment>
<feature type="transmembrane region" description="Helical" evidence="6">
    <location>
        <begin position="146"/>
        <end position="167"/>
    </location>
</feature>
<dbReference type="InterPro" id="IPR020846">
    <property type="entry name" value="MFS_dom"/>
</dbReference>
<evidence type="ECO:0000256" key="6">
    <source>
        <dbReference type="SAM" id="Phobius"/>
    </source>
</evidence>
<dbReference type="SUPFAM" id="SSF103473">
    <property type="entry name" value="MFS general substrate transporter"/>
    <property type="match status" value="1"/>
</dbReference>
<organism evidence="8 9">
    <name type="scientific">Phyllobacterium zundukense</name>
    <dbReference type="NCBI Taxonomy" id="1867719"/>
    <lineage>
        <taxon>Bacteria</taxon>
        <taxon>Pseudomonadati</taxon>
        <taxon>Pseudomonadota</taxon>
        <taxon>Alphaproteobacteria</taxon>
        <taxon>Hyphomicrobiales</taxon>
        <taxon>Phyllobacteriaceae</taxon>
        <taxon>Phyllobacterium</taxon>
    </lineage>
</organism>